<name>A0A7K4LRH1_9AVES</name>
<feature type="compositionally biased region" description="Polar residues" evidence="1">
    <location>
        <begin position="82"/>
        <end position="119"/>
    </location>
</feature>
<feature type="region of interest" description="Disordered" evidence="1">
    <location>
        <begin position="1"/>
        <end position="22"/>
    </location>
</feature>
<gene>
    <name evidence="2" type="primary">Cacna1s_1</name>
    <name evidence="2" type="ORF">CRYUND_R15339</name>
</gene>
<accession>A0A7K4LRH1</accession>
<evidence type="ECO:0000313" key="3">
    <source>
        <dbReference type="Proteomes" id="UP000534426"/>
    </source>
</evidence>
<keyword evidence="3" id="KW-1185">Reference proteome</keyword>
<reference evidence="2 3" key="1">
    <citation type="submission" date="2019-09" db="EMBL/GenBank/DDBJ databases">
        <title>Bird 10,000 Genomes (B10K) Project - Family phase.</title>
        <authorList>
            <person name="Zhang G."/>
        </authorList>
    </citation>
    <scope>NUCLEOTIDE SEQUENCE [LARGE SCALE GENOMIC DNA]</scope>
    <source>
        <strain evidence="2">B10K-MSB-37135</strain>
        <tissue evidence="2">Heart</tissue>
    </source>
</reference>
<organism evidence="2 3">
    <name type="scientific">Crypturellus undulatus</name>
    <dbReference type="NCBI Taxonomy" id="48396"/>
    <lineage>
        <taxon>Eukaryota</taxon>
        <taxon>Metazoa</taxon>
        <taxon>Chordata</taxon>
        <taxon>Craniata</taxon>
        <taxon>Vertebrata</taxon>
        <taxon>Euteleostomi</taxon>
        <taxon>Archelosauria</taxon>
        <taxon>Archosauria</taxon>
        <taxon>Dinosauria</taxon>
        <taxon>Saurischia</taxon>
        <taxon>Theropoda</taxon>
        <taxon>Coelurosauria</taxon>
        <taxon>Aves</taxon>
        <taxon>Palaeognathae</taxon>
        <taxon>Tinamiformes</taxon>
        <taxon>Tinamidae</taxon>
        <taxon>Crypturellus</taxon>
    </lineage>
</organism>
<dbReference type="AlphaFoldDB" id="A0A7K4LRH1"/>
<feature type="non-terminal residue" evidence="2">
    <location>
        <position position="119"/>
    </location>
</feature>
<dbReference type="Proteomes" id="UP000534426">
    <property type="component" value="Unassembled WGS sequence"/>
</dbReference>
<protein>
    <submittedName>
        <fullName evidence="2">CAC1S protein</fullName>
    </submittedName>
</protein>
<sequence length="119" mass="12502">SAERAMSSSLRQEAESSDINATSTPAITFLIKQALISGGLASLARDPSFVAVTRDEMAASSQLQTAELEEAAVELLKERENPQGTETCSAQQDTLATPSPSTRGLSTATSQDTVSITRL</sequence>
<dbReference type="EMBL" id="VWPW01020228">
    <property type="protein sequence ID" value="NWJ06487.1"/>
    <property type="molecule type" value="Genomic_DNA"/>
</dbReference>
<evidence type="ECO:0000313" key="2">
    <source>
        <dbReference type="EMBL" id="NWJ06487.1"/>
    </source>
</evidence>
<evidence type="ECO:0000256" key="1">
    <source>
        <dbReference type="SAM" id="MobiDB-lite"/>
    </source>
</evidence>
<feature type="region of interest" description="Disordered" evidence="1">
    <location>
        <begin position="79"/>
        <end position="119"/>
    </location>
</feature>
<comment type="caution">
    <text evidence="2">The sequence shown here is derived from an EMBL/GenBank/DDBJ whole genome shotgun (WGS) entry which is preliminary data.</text>
</comment>
<feature type="non-terminal residue" evidence="2">
    <location>
        <position position="1"/>
    </location>
</feature>
<proteinExistence type="predicted"/>